<dbReference type="GO" id="GO:0016480">
    <property type="term" value="P:negative regulation of transcription by RNA polymerase III"/>
    <property type="evidence" value="ECO:0007669"/>
    <property type="project" value="InterPro"/>
</dbReference>
<name>A0A2T9YW05_9FUNG</name>
<dbReference type="AlphaFoldDB" id="A0A2T9YW05"/>
<reference evidence="1 2" key="1">
    <citation type="journal article" date="2018" name="MBio">
        <title>Comparative Genomics Reveals the Core Gene Toolbox for the Fungus-Insect Symbiosis.</title>
        <authorList>
            <person name="Wang Y."/>
            <person name="Stata M."/>
            <person name="Wang W."/>
            <person name="Stajich J.E."/>
            <person name="White M.M."/>
            <person name="Moncalvo J.M."/>
        </authorList>
    </citation>
    <scope>NUCLEOTIDE SEQUENCE [LARGE SCALE GENOMIC DNA]</scope>
    <source>
        <strain evidence="1 2">AUS-77-4</strain>
    </source>
</reference>
<organism evidence="1 2">
    <name type="scientific">Furculomyces boomerangus</name>
    <dbReference type="NCBI Taxonomy" id="61424"/>
    <lineage>
        <taxon>Eukaryota</taxon>
        <taxon>Fungi</taxon>
        <taxon>Fungi incertae sedis</taxon>
        <taxon>Zoopagomycota</taxon>
        <taxon>Kickxellomycotina</taxon>
        <taxon>Harpellomycetes</taxon>
        <taxon>Harpellales</taxon>
        <taxon>Harpellaceae</taxon>
        <taxon>Furculomyces</taxon>
    </lineage>
</organism>
<dbReference type="Pfam" id="PF09174">
    <property type="entry name" value="Maf1"/>
    <property type="match status" value="1"/>
</dbReference>
<sequence>MKFLQVPNIDNLNELLTFETTSGHFVNGRIEVYSCKVAGVDKKLYRYLESKYSEDESDARSLSPEQSYLDDSSPFGPLSQISSRRVFFYLIATLNASFPDYDFRSLMADQFIKHNKVSDVINTVNTTLFNVGCPNLLQQGLLWEEIDNAISLEECKLYAYNPDSESDPYGEEFPVEPLNTSETTPFVSYASTPAGGNSSCETSDIEFEGCSKPKLKPDALLDNQPVFIDDLEL</sequence>
<keyword evidence="2" id="KW-1185">Reference proteome</keyword>
<dbReference type="OrthoDB" id="277029at2759"/>
<dbReference type="STRING" id="61424.A0A2T9YW05"/>
<dbReference type="PANTHER" id="PTHR22504">
    <property type="entry name" value="REPRESSOR OF RNA POLYMERASE III TRANSCRIPTION MAF1"/>
    <property type="match status" value="1"/>
</dbReference>
<dbReference type="GO" id="GO:0005634">
    <property type="term" value="C:nucleus"/>
    <property type="evidence" value="ECO:0007669"/>
    <property type="project" value="TreeGrafter"/>
</dbReference>
<accession>A0A2T9YW05</accession>
<evidence type="ECO:0000313" key="1">
    <source>
        <dbReference type="EMBL" id="PVU96509.1"/>
    </source>
</evidence>
<dbReference type="GO" id="GO:0000994">
    <property type="term" value="F:RNA polymerase III core binding"/>
    <property type="evidence" value="ECO:0007669"/>
    <property type="project" value="TreeGrafter"/>
</dbReference>
<gene>
    <name evidence="1" type="ORF">BB559_002367</name>
</gene>
<dbReference type="Proteomes" id="UP000245699">
    <property type="component" value="Unassembled WGS sequence"/>
</dbReference>
<dbReference type="Gene3D" id="3.40.1000.50">
    <property type="entry name" value="Repressor of RNA polymerase III transcription Maf1"/>
    <property type="match status" value="1"/>
</dbReference>
<proteinExistence type="predicted"/>
<dbReference type="InterPro" id="IPR038564">
    <property type="entry name" value="Maf1_sf"/>
</dbReference>
<protein>
    <recommendedName>
        <fullName evidence="3">Repressor of RNA polymerase III transcription MAF1</fullName>
    </recommendedName>
</protein>
<comment type="caution">
    <text evidence="1">The sequence shown here is derived from an EMBL/GenBank/DDBJ whole genome shotgun (WGS) entry which is preliminary data.</text>
</comment>
<evidence type="ECO:0000313" key="2">
    <source>
        <dbReference type="Proteomes" id="UP000245699"/>
    </source>
</evidence>
<dbReference type="InterPro" id="IPR015257">
    <property type="entry name" value="Maf1"/>
</dbReference>
<dbReference type="EMBL" id="MBFT01000143">
    <property type="protein sequence ID" value="PVU96509.1"/>
    <property type="molecule type" value="Genomic_DNA"/>
</dbReference>
<dbReference type="PANTHER" id="PTHR22504:SF0">
    <property type="entry name" value="REPRESSOR OF RNA POLYMERASE III TRANSCRIPTION MAF1 HOMOLOG"/>
    <property type="match status" value="1"/>
</dbReference>
<evidence type="ECO:0008006" key="3">
    <source>
        <dbReference type="Google" id="ProtNLM"/>
    </source>
</evidence>